<dbReference type="RefSeq" id="WP_088275583.1">
    <property type="nucleotide sequence ID" value="NZ_FNVE01000005.1"/>
</dbReference>
<keyword evidence="1" id="KW-0732">Signal</keyword>
<dbReference type="Pfam" id="PF09839">
    <property type="entry name" value="DUF2066"/>
    <property type="match status" value="1"/>
</dbReference>
<sequence length="360" mass="38642">MPLLRNACIGLFSLCLPLLSQAAVVESLYQVDVPPRAEADQAAQLQVAAQVMLERLAGANAKVDSGPLAEILAQPGQVTRQIGSLGEDGALRVEFDPLLLRDALGKAKVPVLGRNRPGILVWAVEGDAYSQDFLAASGEMGQALQTAARYRGVVLTQPLADLQDRAGVSEQDVLDADQAVLAEASQRYASEGVLALTVAREDDGWALSWTFWLNDRKLTGKAESTAPLAVADELMRAVAAEVHQQYAVGGVASAAPVAGWVLEVSGINSIDAFADLQRTLQQLGMETLPSLLSVQDDQVRFHVDFAGDRAQLERMLLLDQRLVEVDAPEVQTAPTESLTETAPSSAEAAERGDTLYYRWR</sequence>
<dbReference type="Proteomes" id="UP000243518">
    <property type="component" value="Unassembled WGS sequence"/>
</dbReference>
<feature type="chain" id="PRO_5042849870" description="DUF2066 domain-containing protein" evidence="1">
    <location>
        <begin position="23"/>
        <end position="360"/>
    </location>
</feature>
<reference evidence="2 3" key="1">
    <citation type="submission" date="2016-10" db="EMBL/GenBank/DDBJ databases">
        <authorList>
            <person name="Varghese N."/>
            <person name="Submissions S."/>
        </authorList>
    </citation>
    <scope>NUCLEOTIDE SEQUENCE [LARGE SCALE GENOMIC DNA]</scope>
    <source>
        <strain evidence="2 3">CECT 8317</strain>
    </source>
</reference>
<name>A0AAQ1G7D2_9GAMM</name>
<comment type="caution">
    <text evidence="2">The sequence shown here is derived from an EMBL/GenBank/DDBJ whole genome shotgun (WGS) entry which is preliminary data.</text>
</comment>
<evidence type="ECO:0008006" key="4">
    <source>
        <dbReference type="Google" id="ProtNLM"/>
    </source>
</evidence>
<dbReference type="InterPro" id="IPR018642">
    <property type="entry name" value="DUF2066"/>
</dbReference>
<evidence type="ECO:0000313" key="2">
    <source>
        <dbReference type="EMBL" id="SEG33892.1"/>
    </source>
</evidence>
<evidence type="ECO:0000256" key="1">
    <source>
        <dbReference type="SAM" id="SignalP"/>
    </source>
</evidence>
<gene>
    <name evidence="2" type="ORF">SAMN05216586_105121</name>
</gene>
<feature type="signal peptide" evidence="1">
    <location>
        <begin position="1"/>
        <end position="22"/>
    </location>
</feature>
<accession>A0AAQ1G7D2</accession>
<proteinExistence type="predicted"/>
<evidence type="ECO:0000313" key="3">
    <source>
        <dbReference type="Proteomes" id="UP000243518"/>
    </source>
</evidence>
<dbReference type="AlphaFoldDB" id="A0AAQ1G7D2"/>
<dbReference type="EMBL" id="FNVE01000005">
    <property type="protein sequence ID" value="SEG33892.1"/>
    <property type="molecule type" value="Genomic_DNA"/>
</dbReference>
<organism evidence="2 3">
    <name type="scientific">Halopseudomonas aestusnigri</name>
    <dbReference type="NCBI Taxonomy" id="857252"/>
    <lineage>
        <taxon>Bacteria</taxon>
        <taxon>Pseudomonadati</taxon>
        <taxon>Pseudomonadota</taxon>
        <taxon>Gammaproteobacteria</taxon>
        <taxon>Pseudomonadales</taxon>
        <taxon>Pseudomonadaceae</taxon>
        <taxon>Halopseudomonas</taxon>
    </lineage>
</organism>
<protein>
    <recommendedName>
        <fullName evidence="4">DUF2066 domain-containing protein</fullName>
    </recommendedName>
</protein>
<keyword evidence="3" id="KW-1185">Reference proteome</keyword>